<feature type="domain" description="Methyltransferase FkbM" evidence="1">
    <location>
        <begin position="56"/>
        <end position="181"/>
    </location>
</feature>
<dbReference type="GO" id="GO:0008168">
    <property type="term" value="F:methyltransferase activity"/>
    <property type="evidence" value="ECO:0007669"/>
    <property type="project" value="UniProtKB-KW"/>
</dbReference>
<sequence length="262" mass="29656">MKGIINLESIWRRSLKAMGLYYTWLFHKERNYPSAAMKASRQFYASFIQEGDLVFDIGANMGRRVGSFLLLKAKVVALEPNQACVAEIEKVYKGWPVTVIPKGVGAEPGELTFFISSNPLMSSFNKEWIAGMQQKFKDKWDKPVQVPVITLQQLIEEYGKPSFIKIDTEGFELEVLKGLQTAVPYLSFEYTIPEPAGKTIACVERIEDLYGGKVLFNICRDEAWQMHFDSWMPAAELLALMRSADFTASSFGNYGDIYVKAV</sequence>
<dbReference type="KEGG" id="fls:GLV81_08895"/>
<dbReference type="PANTHER" id="PTHR34203:SF15">
    <property type="entry name" value="SLL1173 PROTEIN"/>
    <property type="match status" value="1"/>
</dbReference>
<organism evidence="2 3">
    <name type="scientific">Phnomibacter ginsenosidimutans</name>
    <dbReference type="NCBI Taxonomy" id="2676868"/>
    <lineage>
        <taxon>Bacteria</taxon>
        <taxon>Pseudomonadati</taxon>
        <taxon>Bacteroidota</taxon>
        <taxon>Chitinophagia</taxon>
        <taxon>Chitinophagales</taxon>
        <taxon>Chitinophagaceae</taxon>
        <taxon>Phnomibacter</taxon>
    </lineage>
</organism>
<dbReference type="RefSeq" id="WP_157478552.1">
    <property type="nucleotide sequence ID" value="NZ_CP046566.1"/>
</dbReference>
<reference evidence="2 3" key="1">
    <citation type="submission" date="2019-11" db="EMBL/GenBank/DDBJ databases">
        <authorList>
            <person name="Im W.T."/>
        </authorList>
    </citation>
    <scope>NUCLEOTIDE SEQUENCE [LARGE SCALE GENOMIC DNA]</scope>
    <source>
        <strain evidence="2 3">SB-02</strain>
    </source>
</reference>
<name>A0A6I6GIF4_9BACT</name>
<dbReference type="Pfam" id="PF05050">
    <property type="entry name" value="Methyltransf_21"/>
    <property type="match status" value="1"/>
</dbReference>
<gene>
    <name evidence="2" type="ORF">GLV81_08895</name>
</gene>
<dbReference type="Gene3D" id="3.40.50.150">
    <property type="entry name" value="Vaccinia Virus protein VP39"/>
    <property type="match status" value="1"/>
</dbReference>
<dbReference type="InterPro" id="IPR052514">
    <property type="entry name" value="SAM-dependent_MTase"/>
</dbReference>
<dbReference type="GO" id="GO:0032259">
    <property type="term" value="P:methylation"/>
    <property type="evidence" value="ECO:0007669"/>
    <property type="project" value="UniProtKB-KW"/>
</dbReference>
<dbReference type="InterPro" id="IPR006342">
    <property type="entry name" value="FkbM_mtfrase"/>
</dbReference>
<evidence type="ECO:0000313" key="2">
    <source>
        <dbReference type="EMBL" id="QGW28195.1"/>
    </source>
</evidence>
<accession>A0A6I6GIF4</accession>
<evidence type="ECO:0000313" key="3">
    <source>
        <dbReference type="Proteomes" id="UP000426027"/>
    </source>
</evidence>
<dbReference type="SUPFAM" id="SSF53335">
    <property type="entry name" value="S-adenosyl-L-methionine-dependent methyltransferases"/>
    <property type="match status" value="1"/>
</dbReference>
<protein>
    <submittedName>
        <fullName evidence="2">FkbM family methyltransferase</fullName>
    </submittedName>
</protein>
<dbReference type="Proteomes" id="UP000426027">
    <property type="component" value="Chromosome"/>
</dbReference>
<dbReference type="PANTHER" id="PTHR34203">
    <property type="entry name" value="METHYLTRANSFERASE, FKBM FAMILY PROTEIN"/>
    <property type="match status" value="1"/>
</dbReference>
<keyword evidence="2" id="KW-0808">Transferase</keyword>
<dbReference type="AlphaFoldDB" id="A0A6I6GIF4"/>
<dbReference type="InterPro" id="IPR029063">
    <property type="entry name" value="SAM-dependent_MTases_sf"/>
</dbReference>
<evidence type="ECO:0000259" key="1">
    <source>
        <dbReference type="Pfam" id="PF05050"/>
    </source>
</evidence>
<dbReference type="NCBIfam" id="TIGR01444">
    <property type="entry name" value="fkbM_fam"/>
    <property type="match status" value="1"/>
</dbReference>
<proteinExistence type="predicted"/>
<keyword evidence="2" id="KW-0489">Methyltransferase</keyword>
<keyword evidence="3" id="KW-1185">Reference proteome</keyword>
<dbReference type="EMBL" id="CP046566">
    <property type="protein sequence ID" value="QGW28195.1"/>
    <property type="molecule type" value="Genomic_DNA"/>
</dbReference>